<comment type="caution">
    <text evidence="1">The sequence shown here is derived from an EMBL/GenBank/DDBJ whole genome shotgun (WGS) entry which is preliminary data.</text>
</comment>
<organism evidence="1 2">
    <name type="scientific">Pinctada imbricata</name>
    <name type="common">Atlantic pearl-oyster</name>
    <name type="synonym">Pinctada martensii</name>
    <dbReference type="NCBI Taxonomy" id="66713"/>
    <lineage>
        <taxon>Eukaryota</taxon>
        <taxon>Metazoa</taxon>
        <taxon>Spiralia</taxon>
        <taxon>Lophotrochozoa</taxon>
        <taxon>Mollusca</taxon>
        <taxon>Bivalvia</taxon>
        <taxon>Autobranchia</taxon>
        <taxon>Pteriomorphia</taxon>
        <taxon>Pterioida</taxon>
        <taxon>Pterioidea</taxon>
        <taxon>Pteriidae</taxon>
        <taxon>Pinctada</taxon>
    </lineage>
</organism>
<evidence type="ECO:0000313" key="2">
    <source>
        <dbReference type="Proteomes" id="UP001186944"/>
    </source>
</evidence>
<proteinExistence type="predicted"/>
<dbReference type="AlphaFoldDB" id="A0AA88XU16"/>
<dbReference type="Proteomes" id="UP001186944">
    <property type="component" value="Unassembled WGS sequence"/>
</dbReference>
<reference evidence="1" key="1">
    <citation type="submission" date="2019-08" db="EMBL/GenBank/DDBJ databases">
        <title>The improved chromosome-level genome for the pearl oyster Pinctada fucata martensii using PacBio sequencing and Hi-C.</title>
        <authorList>
            <person name="Zheng Z."/>
        </authorList>
    </citation>
    <scope>NUCLEOTIDE SEQUENCE</scope>
    <source>
        <strain evidence="1">ZZ-2019</strain>
        <tissue evidence="1">Adductor muscle</tissue>
    </source>
</reference>
<accession>A0AA88XU16</accession>
<evidence type="ECO:0000313" key="1">
    <source>
        <dbReference type="EMBL" id="KAK3092416.1"/>
    </source>
</evidence>
<sequence length="225" mass="25209">DINVFSPIGYRCPKKRYVCGYSLVPRDFNGNVKVRCCKAKLVSYKEKECVRYFRIESPSSPSPSPPGYYLMGANPFVLPGGFPRQEILIITDLVTDDVQRPTARSLPIPPHIQVLTTLRFLAKDDFQSETADLHGISVSSACRVIDGVCKAICSRMNNIKFPTSQEEFRNIKEGFYRIAEFPNVIGAIDGTLIPILAPGEDEEAYVCRKNFHAINVQAICESNLR</sequence>
<dbReference type="EMBL" id="VSWD01000009">
    <property type="protein sequence ID" value="KAK3092416.1"/>
    <property type="molecule type" value="Genomic_DNA"/>
</dbReference>
<dbReference type="PRINTS" id="PR02086">
    <property type="entry name" value="PUTNUCHARBI1"/>
</dbReference>
<protein>
    <recommendedName>
        <fullName evidence="3">Nuclease HARBI1</fullName>
    </recommendedName>
</protein>
<keyword evidence="2" id="KW-1185">Reference proteome</keyword>
<evidence type="ECO:0008006" key="3">
    <source>
        <dbReference type="Google" id="ProtNLM"/>
    </source>
</evidence>
<name>A0AA88XU16_PINIB</name>
<dbReference type="InterPro" id="IPR026103">
    <property type="entry name" value="HARBI1_animal"/>
</dbReference>
<gene>
    <name evidence="1" type="ORF">FSP39_002572</name>
</gene>
<feature type="non-terminal residue" evidence="1">
    <location>
        <position position="1"/>
    </location>
</feature>